<comment type="caution">
    <text evidence="3">The sequence shown here is derived from an EMBL/GenBank/DDBJ whole genome shotgun (WGS) entry which is preliminary data.</text>
</comment>
<gene>
    <name evidence="3" type="ORF">GXW76_13005</name>
</gene>
<reference evidence="3" key="2">
    <citation type="journal article" date="2021" name="Syst. Appl. Microbiol.">
        <title>Roseomonas hellenica sp. nov., isolated from roots of wild-growing Alkanna tinctoria.</title>
        <authorList>
            <person name="Rat A."/>
            <person name="Naranjo H.D."/>
            <person name="Lebbe L."/>
            <person name="Cnockaert M."/>
            <person name="Krigas N."/>
            <person name="Grigoriadou K."/>
            <person name="Maloupa E."/>
            <person name="Willems A."/>
        </authorList>
    </citation>
    <scope>NUCLEOTIDE SEQUENCE</scope>
    <source>
        <strain evidence="3">LMG 31231</strain>
    </source>
</reference>
<evidence type="ECO:0000313" key="3">
    <source>
        <dbReference type="EMBL" id="MBR0672093.1"/>
    </source>
</evidence>
<evidence type="ECO:0000256" key="2">
    <source>
        <dbReference type="SAM" id="SignalP"/>
    </source>
</evidence>
<protein>
    <recommendedName>
        <fullName evidence="5">Ketosynthase</fullName>
    </recommendedName>
</protein>
<dbReference type="EMBL" id="JAAEDM010000032">
    <property type="protein sequence ID" value="MBR0672093.1"/>
    <property type="molecule type" value="Genomic_DNA"/>
</dbReference>
<evidence type="ECO:0000313" key="4">
    <source>
        <dbReference type="Proteomes" id="UP001138751"/>
    </source>
</evidence>
<organism evidence="3 4">
    <name type="scientific">Neoroseomonas soli</name>
    <dbReference type="NCBI Taxonomy" id="1081025"/>
    <lineage>
        <taxon>Bacteria</taxon>
        <taxon>Pseudomonadati</taxon>
        <taxon>Pseudomonadota</taxon>
        <taxon>Alphaproteobacteria</taxon>
        <taxon>Acetobacterales</taxon>
        <taxon>Acetobacteraceae</taxon>
        <taxon>Neoroseomonas</taxon>
    </lineage>
</organism>
<reference evidence="3" key="1">
    <citation type="submission" date="2020-01" db="EMBL/GenBank/DDBJ databases">
        <authorList>
            <person name="Rat A."/>
        </authorList>
    </citation>
    <scope>NUCLEOTIDE SEQUENCE</scope>
    <source>
        <strain evidence="3">LMG 31231</strain>
    </source>
</reference>
<proteinExistence type="predicted"/>
<accession>A0A9X9WY64</accession>
<feature type="signal peptide" evidence="2">
    <location>
        <begin position="1"/>
        <end position="25"/>
    </location>
</feature>
<feature type="transmembrane region" description="Helical" evidence="1">
    <location>
        <begin position="129"/>
        <end position="150"/>
    </location>
</feature>
<feature type="transmembrane region" description="Helical" evidence="1">
    <location>
        <begin position="156"/>
        <end position="174"/>
    </location>
</feature>
<evidence type="ECO:0008006" key="5">
    <source>
        <dbReference type="Google" id="ProtNLM"/>
    </source>
</evidence>
<sequence>MRLPRLAPRLLVSLPLSGLCLAARAAGQDLAAAALAAAIIVAFLAPTARPAGIVACALAAGIATWLWVGGTGGARAVLAALPLAGNLTLAWHFGATLRPGQEALIVRYSRAEHGEIPAGLVRYARRLTALWTAYFLLFSAMNAATLAGFGPPAGPSAALNIGLAAAFFLGEHVVRGMVFPELGPVRPWRTLRAIWRADAVPHAR</sequence>
<name>A0A9X9WY64_9PROT</name>
<keyword evidence="4" id="KW-1185">Reference proteome</keyword>
<dbReference type="RefSeq" id="WP_211862476.1">
    <property type="nucleotide sequence ID" value="NZ_JAAEDM010000032.1"/>
</dbReference>
<feature type="transmembrane region" description="Helical" evidence="1">
    <location>
        <begin position="35"/>
        <end position="68"/>
    </location>
</feature>
<evidence type="ECO:0000256" key="1">
    <source>
        <dbReference type="SAM" id="Phobius"/>
    </source>
</evidence>
<keyword evidence="1" id="KW-1133">Transmembrane helix</keyword>
<keyword evidence="1" id="KW-0812">Transmembrane</keyword>
<dbReference type="AlphaFoldDB" id="A0A9X9WY64"/>
<keyword evidence="2" id="KW-0732">Signal</keyword>
<keyword evidence="1" id="KW-0472">Membrane</keyword>
<dbReference type="Proteomes" id="UP001138751">
    <property type="component" value="Unassembled WGS sequence"/>
</dbReference>
<feature type="chain" id="PRO_5040789553" description="Ketosynthase" evidence="2">
    <location>
        <begin position="26"/>
        <end position="204"/>
    </location>
</feature>